<sequence>MKKAVFGIGFLVLGLLLGFIIGQSINVPIIKKIISKPVVDTIIQPKYVEIPVEIKTVVRKTDTVFVAQDSTGHVVVVERDSIFLKLEEDIEEEIENEDTVRIKRDKKLSADFVHLIYLSKENEDTLLQKLLDVDVVHKERILVEYWQSPINYQGYKLSKSKLIIFGMLPIKPIRMYKDEQVYYFYNNKQYYKLIESSDFKDLKNIPKPNKIND</sequence>
<accession>A0A2W1NPT3</accession>
<dbReference type="Proteomes" id="UP000249248">
    <property type="component" value="Unassembled WGS sequence"/>
</dbReference>
<protein>
    <submittedName>
        <fullName evidence="1">Uncharacterized protein</fullName>
    </submittedName>
</protein>
<evidence type="ECO:0000313" key="2">
    <source>
        <dbReference type="Proteomes" id="UP000249248"/>
    </source>
</evidence>
<organism evidence="1 2">
    <name type="scientific">Putridiphycobacter roseus</name>
    <dbReference type="NCBI Taxonomy" id="2219161"/>
    <lineage>
        <taxon>Bacteria</taxon>
        <taxon>Pseudomonadati</taxon>
        <taxon>Bacteroidota</taxon>
        <taxon>Flavobacteriia</taxon>
        <taxon>Flavobacteriales</taxon>
        <taxon>Crocinitomicaceae</taxon>
        <taxon>Putridiphycobacter</taxon>
    </lineage>
</organism>
<dbReference type="RefSeq" id="WP_111062602.1">
    <property type="nucleotide sequence ID" value="NZ_JBHUCU010000027.1"/>
</dbReference>
<comment type="caution">
    <text evidence="1">The sequence shown here is derived from an EMBL/GenBank/DDBJ whole genome shotgun (WGS) entry which is preliminary data.</text>
</comment>
<dbReference type="OrthoDB" id="1467904at2"/>
<dbReference type="EMBL" id="QKSB01000003">
    <property type="protein sequence ID" value="PZE17642.1"/>
    <property type="molecule type" value="Genomic_DNA"/>
</dbReference>
<evidence type="ECO:0000313" key="1">
    <source>
        <dbReference type="EMBL" id="PZE17642.1"/>
    </source>
</evidence>
<name>A0A2W1NPT3_9FLAO</name>
<gene>
    <name evidence="1" type="ORF">DNU06_07375</name>
</gene>
<reference evidence="1 2" key="1">
    <citation type="submission" date="2018-06" db="EMBL/GenBank/DDBJ databases">
        <title>The draft genome sequence of Crocinitomix sp. SM1701.</title>
        <authorList>
            <person name="Zhang X."/>
        </authorList>
    </citation>
    <scope>NUCLEOTIDE SEQUENCE [LARGE SCALE GENOMIC DNA]</scope>
    <source>
        <strain evidence="1 2">SM1701</strain>
    </source>
</reference>
<keyword evidence="2" id="KW-1185">Reference proteome</keyword>
<dbReference type="AlphaFoldDB" id="A0A2W1NPT3"/>
<proteinExistence type="predicted"/>